<dbReference type="OMA" id="GYTIIPF"/>
<dbReference type="AlphaFoldDB" id="A0A182XYS4"/>
<name>A0A182XYS4_ANOST</name>
<feature type="domain" description="C-type lectin" evidence="1">
    <location>
        <begin position="20"/>
        <end position="137"/>
    </location>
</feature>
<dbReference type="Gene3D" id="3.10.100.10">
    <property type="entry name" value="Mannose-Binding Protein A, subunit A"/>
    <property type="match status" value="4"/>
</dbReference>
<dbReference type="VEuPathDB" id="VectorBase:ASTEI01360"/>
<dbReference type="CDD" id="cd00037">
    <property type="entry name" value="CLECT"/>
    <property type="match status" value="4"/>
</dbReference>
<accession>A0A182XYS4</accession>
<dbReference type="InterPro" id="IPR016187">
    <property type="entry name" value="CTDL_fold"/>
</dbReference>
<evidence type="ECO:0000259" key="1">
    <source>
        <dbReference type="PROSITE" id="PS50041"/>
    </source>
</evidence>
<organism evidence="2 3">
    <name type="scientific">Anopheles stephensi</name>
    <name type="common">Indo-Pakistan malaria mosquito</name>
    <dbReference type="NCBI Taxonomy" id="30069"/>
    <lineage>
        <taxon>Eukaryota</taxon>
        <taxon>Metazoa</taxon>
        <taxon>Ecdysozoa</taxon>
        <taxon>Arthropoda</taxon>
        <taxon>Hexapoda</taxon>
        <taxon>Insecta</taxon>
        <taxon>Pterygota</taxon>
        <taxon>Neoptera</taxon>
        <taxon>Endopterygota</taxon>
        <taxon>Diptera</taxon>
        <taxon>Nematocera</taxon>
        <taxon>Culicoidea</taxon>
        <taxon>Culicidae</taxon>
        <taxon>Anophelinae</taxon>
        <taxon>Anopheles</taxon>
    </lineage>
</organism>
<dbReference type="VEuPathDB" id="VectorBase:ASTEI20_040141"/>
<dbReference type="STRING" id="30069.A0A182XYS4"/>
<dbReference type="EnsemblMetazoa" id="ASTEI01360-RA">
    <property type="protein sequence ID" value="ASTEI01360-PA"/>
    <property type="gene ID" value="ASTEI01360"/>
</dbReference>
<reference evidence="2" key="2">
    <citation type="submission" date="2020-05" db="UniProtKB">
        <authorList>
            <consortium name="EnsemblMetazoa"/>
        </authorList>
    </citation>
    <scope>IDENTIFICATION</scope>
    <source>
        <strain evidence="2">Indian</strain>
    </source>
</reference>
<dbReference type="PROSITE" id="PS50041">
    <property type="entry name" value="C_TYPE_LECTIN_2"/>
    <property type="match status" value="4"/>
</dbReference>
<feature type="domain" description="C-type lectin" evidence="1">
    <location>
        <begin position="152"/>
        <end position="262"/>
    </location>
</feature>
<sequence length="604" mass="70835">MLAQLPHSANTTDTVSHRVLQRKSFYFGNIFKLNWHKAAAFCRSIRQFLVSINSPRHSWTKYGLRATIWESGTTTSGRLRVNGSCSDGWSAGEPNHKKVDDCRVERCVAFQHYDIPYMISYSLDDRDCETEYFFLCETLDGSSSSDTTFGIFRQKEYYFSNSFKLNWFKAVEYCRSRGMFLLSVRNAEEREAVIEYLDSTGYTKTHKSLYAWMSANDLGEEGEFHWASTGERVNYMNWSDTEPNDYRIDDCTGEDCAILEYWAEGGANYNYTFNDRSEMESKRVANLVAILISFLAVGFISTQTDINTFGIFRQKSYYFGNTFKLNWYKAAEYCRTRGMFLVTINNDEQLNGVVDHIEQSGFTKTHGILHMWTSGNDLGEEGQFFFASTGERLTYERWTKNEPNNAMHDNCTFEHCVVLEYFKPWSINYTFDDRQCGAENFFMCETFFLAVDCIRTEDSKDVSYALYREKSLYFGNSFKLNWYKAYEYCRTRGMFLVRINNDEQLNDVVELVEKTGFTKANDELQLWTSGNDLGEEGHFYYASTGERLTYTRWRHNEPNNYKHDYCTYENCVIVEYLKSMSLNYTLDDRSCKTEYFFVCERLFD</sequence>
<evidence type="ECO:0000313" key="3">
    <source>
        <dbReference type="Proteomes" id="UP000076408"/>
    </source>
</evidence>
<dbReference type="VEuPathDB" id="VectorBase:ASTE005894"/>
<evidence type="ECO:0000313" key="2">
    <source>
        <dbReference type="EnsemblMetazoa" id="ASTEI01360-PA"/>
    </source>
</evidence>
<reference evidence="3" key="1">
    <citation type="journal article" date="2014" name="Genome Biol.">
        <title>Genome analysis of a major urban malaria vector mosquito, Anopheles stephensi.</title>
        <authorList>
            <person name="Jiang X."/>
            <person name="Peery A."/>
            <person name="Hall A.B."/>
            <person name="Sharma A."/>
            <person name="Chen X.G."/>
            <person name="Waterhouse R.M."/>
            <person name="Komissarov A."/>
            <person name="Riehle M.M."/>
            <person name="Shouche Y."/>
            <person name="Sharakhova M.V."/>
            <person name="Lawson D."/>
            <person name="Pakpour N."/>
            <person name="Arensburger P."/>
            <person name="Davidson V.L."/>
            <person name="Eiglmeier K."/>
            <person name="Emrich S."/>
            <person name="George P."/>
            <person name="Kennedy R.C."/>
            <person name="Mane S.P."/>
            <person name="Maslen G."/>
            <person name="Oringanje C."/>
            <person name="Qi Y."/>
            <person name="Settlage R."/>
            <person name="Tojo M."/>
            <person name="Tubio J.M."/>
            <person name="Unger M.F."/>
            <person name="Wang B."/>
            <person name="Vernick K.D."/>
            <person name="Ribeiro J.M."/>
            <person name="James A.A."/>
            <person name="Michel K."/>
            <person name="Riehle M.A."/>
            <person name="Luckhart S."/>
            <person name="Sharakhov I.V."/>
            <person name="Tu Z."/>
        </authorList>
    </citation>
    <scope>NUCLEOTIDE SEQUENCE [LARGE SCALE GENOMIC DNA]</scope>
    <source>
        <strain evidence="3">Indian</strain>
    </source>
</reference>
<feature type="domain" description="C-type lectin" evidence="1">
    <location>
        <begin position="467"/>
        <end position="600"/>
    </location>
</feature>
<dbReference type="Proteomes" id="UP000076408">
    <property type="component" value="Unassembled WGS sequence"/>
</dbReference>
<dbReference type="PANTHER" id="PTHR22802">
    <property type="entry name" value="C-TYPE LECTIN SUPERFAMILY MEMBER"/>
    <property type="match status" value="1"/>
</dbReference>
<feature type="domain" description="C-type lectin" evidence="1">
    <location>
        <begin position="312"/>
        <end position="445"/>
    </location>
</feature>
<protein>
    <recommendedName>
        <fullName evidence="1">C-type lectin domain-containing protein</fullName>
    </recommendedName>
</protein>
<dbReference type="InterPro" id="IPR016186">
    <property type="entry name" value="C-type_lectin-like/link_sf"/>
</dbReference>
<dbReference type="Pfam" id="PF00059">
    <property type="entry name" value="Lectin_C"/>
    <property type="match status" value="3"/>
</dbReference>
<dbReference type="InterPro" id="IPR051004">
    <property type="entry name" value="DC-SIGN_domain-containing"/>
</dbReference>
<dbReference type="SMART" id="SM00034">
    <property type="entry name" value="CLECT"/>
    <property type="match status" value="4"/>
</dbReference>
<dbReference type="PANTHER" id="PTHR22802:SF465">
    <property type="entry name" value="AT17652P-RELATED"/>
    <property type="match status" value="1"/>
</dbReference>
<dbReference type="InterPro" id="IPR001304">
    <property type="entry name" value="C-type_lectin-like"/>
</dbReference>
<proteinExistence type="predicted"/>
<keyword evidence="3" id="KW-1185">Reference proteome</keyword>
<dbReference type="SUPFAM" id="SSF56436">
    <property type="entry name" value="C-type lectin-like"/>
    <property type="match status" value="4"/>
</dbReference>
<dbReference type="VEuPathDB" id="VectorBase:ASTEI20_034891"/>
<dbReference type="VEuPathDB" id="VectorBase:ASTE005895"/>